<feature type="active site" description="Proton acceptor" evidence="2">
    <location>
        <position position="221"/>
    </location>
</feature>
<dbReference type="Pfam" id="PF01041">
    <property type="entry name" value="DegT_DnrJ_EryC1"/>
    <property type="match status" value="1"/>
</dbReference>
<dbReference type="InterPro" id="IPR015421">
    <property type="entry name" value="PyrdxlP-dep_Trfase_major"/>
</dbReference>
<comment type="similarity">
    <text evidence="1 4">Belongs to the DegT/DnrJ/EryC1 family.</text>
</comment>
<evidence type="ECO:0000256" key="2">
    <source>
        <dbReference type="PIRSR" id="PIRSR000390-1"/>
    </source>
</evidence>
<evidence type="ECO:0000313" key="7">
    <source>
        <dbReference type="Proteomes" id="UP001139311"/>
    </source>
</evidence>
<evidence type="ECO:0000256" key="5">
    <source>
        <dbReference type="SAM" id="MobiDB-lite"/>
    </source>
</evidence>
<name>A0A9X1IHY4_9PROT</name>
<dbReference type="InterPro" id="IPR015424">
    <property type="entry name" value="PyrdxlP-dep_Trfase"/>
</dbReference>
<keyword evidence="6" id="KW-0808">Transferase</keyword>
<dbReference type="GO" id="GO:0030170">
    <property type="term" value="F:pyridoxal phosphate binding"/>
    <property type="evidence" value="ECO:0007669"/>
    <property type="project" value="TreeGrafter"/>
</dbReference>
<dbReference type="GO" id="GO:0000271">
    <property type="term" value="P:polysaccharide biosynthetic process"/>
    <property type="evidence" value="ECO:0007669"/>
    <property type="project" value="TreeGrafter"/>
</dbReference>
<dbReference type="InterPro" id="IPR015422">
    <property type="entry name" value="PyrdxlP-dep_Trfase_small"/>
</dbReference>
<organism evidence="6 7">
    <name type="scientific">Roseicella aerolata</name>
    <dbReference type="NCBI Taxonomy" id="2883479"/>
    <lineage>
        <taxon>Bacteria</taxon>
        <taxon>Pseudomonadati</taxon>
        <taxon>Pseudomonadota</taxon>
        <taxon>Alphaproteobacteria</taxon>
        <taxon>Acetobacterales</taxon>
        <taxon>Roseomonadaceae</taxon>
        <taxon>Roseicella</taxon>
    </lineage>
</organism>
<dbReference type="GO" id="GO:0008483">
    <property type="term" value="F:transaminase activity"/>
    <property type="evidence" value="ECO:0007669"/>
    <property type="project" value="UniProtKB-KW"/>
</dbReference>
<feature type="region of interest" description="Disordered" evidence="5">
    <location>
        <begin position="1"/>
        <end position="35"/>
    </location>
</feature>
<dbReference type="CDD" id="cd00616">
    <property type="entry name" value="AHBA_syn"/>
    <property type="match status" value="1"/>
</dbReference>
<dbReference type="AlphaFoldDB" id="A0A9X1IHY4"/>
<proteinExistence type="inferred from homology"/>
<dbReference type="Proteomes" id="UP001139311">
    <property type="component" value="Unassembled WGS sequence"/>
</dbReference>
<accession>A0A9X1IHY4</accession>
<evidence type="ECO:0000256" key="1">
    <source>
        <dbReference type="ARBA" id="ARBA00037999"/>
    </source>
</evidence>
<dbReference type="Gene3D" id="3.40.640.10">
    <property type="entry name" value="Type I PLP-dependent aspartate aminotransferase-like (Major domain)"/>
    <property type="match status" value="1"/>
</dbReference>
<dbReference type="EMBL" id="JAJAQI010000045">
    <property type="protein sequence ID" value="MCB4824519.1"/>
    <property type="molecule type" value="Genomic_DNA"/>
</dbReference>
<dbReference type="InterPro" id="IPR000653">
    <property type="entry name" value="DegT/StrS_aminotransferase"/>
</dbReference>
<comment type="caution">
    <text evidence="6">The sequence shown here is derived from an EMBL/GenBank/DDBJ whole genome shotgun (WGS) entry which is preliminary data.</text>
</comment>
<sequence length="410" mass="42935">MPLGQAAPQPGPILRFPRPARPRPPSAGAPRAPEPILLSPPQLTGGELAALRATLDSGWIAPAGPVPEAFEAALAEATGFPHLLATASGTAALHLGYRLLGVVPGDEVWTSTLTFVATIAPAVQMGAVPRFLDVTPESWTLDPALLERELARAVRRGRLPRAVVPVDLFGQCCDLDAILALCERWGVPVLCDSAAALGATQRGRHAGRGARLAAFSFNGNKIVTAGGGGALASDDPALIARARRLANQAKEPSPHYQHEETGFTYALSSVLAAVGLAQLPALPQRVEARRAVFARYREGLGDLPGVGFMPEPAWGQANRWLSVALFHPRAGAPDREAVREALSALGIESRPVWKPLHLQPAFRDAPQAGGAAAARLFEAGLCLPSGSGLTPAQQERVIAAIRACFGEAGR</sequence>
<dbReference type="PANTHER" id="PTHR30244">
    <property type="entry name" value="TRANSAMINASE"/>
    <property type="match status" value="1"/>
</dbReference>
<keyword evidence="6" id="KW-0032">Aminotransferase</keyword>
<evidence type="ECO:0000256" key="3">
    <source>
        <dbReference type="PIRSR" id="PIRSR000390-2"/>
    </source>
</evidence>
<evidence type="ECO:0000313" key="6">
    <source>
        <dbReference type="EMBL" id="MCB4824519.1"/>
    </source>
</evidence>
<gene>
    <name evidence="6" type="ORF">LHA35_22575</name>
</gene>
<protein>
    <submittedName>
        <fullName evidence="6">DegT/DnrJ/EryC1/StrS family aminotransferase</fullName>
    </submittedName>
</protein>
<keyword evidence="3 4" id="KW-0663">Pyridoxal phosphate</keyword>
<keyword evidence="7" id="KW-1185">Reference proteome</keyword>
<dbReference type="Gene3D" id="3.90.1150.10">
    <property type="entry name" value="Aspartate Aminotransferase, domain 1"/>
    <property type="match status" value="1"/>
</dbReference>
<dbReference type="PANTHER" id="PTHR30244:SF34">
    <property type="entry name" value="DTDP-4-AMINO-4,6-DIDEOXYGALACTOSE TRANSAMINASE"/>
    <property type="match status" value="1"/>
</dbReference>
<feature type="modified residue" description="N6-(pyridoxal phosphate)lysine" evidence="3">
    <location>
        <position position="221"/>
    </location>
</feature>
<reference evidence="6" key="1">
    <citation type="submission" date="2021-10" db="EMBL/GenBank/DDBJ databases">
        <title>Roseicella aerolatum sp. nov., isolated from aerosols of e-waste dismantling site.</title>
        <authorList>
            <person name="Qin T."/>
        </authorList>
    </citation>
    <scope>NUCLEOTIDE SEQUENCE</scope>
    <source>
        <strain evidence="6">GB24</strain>
    </source>
</reference>
<evidence type="ECO:0000256" key="4">
    <source>
        <dbReference type="RuleBase" id="RU004508"/>
    </source>
</evidence>
<dbReference type="PIRSF" id="PIRSF000390">
    <property type="entry name" value="PLP_StrS"/>
    <property type="match status" value="1"/>
</dbReference>
<dbReference type="SUPFAM" id="SSF53383">
    <property type="entry name" value="PLP-dependent transferases"/>
    <property type="match status" value="1"/>
</dbReference>
<dbReference type="RefSeq" id="WP_226612316.1">
    <property type="nucleotide sequence ID" value="NZ_JAJAQI010000045.1"/>
</dbReference>